<sequence>MTPHFSDASMLHADGVQSFPRDVVLDGYDLPDQHLIDHAIVQLGGPFADHPLWLLIVMALAVASGAVGVAAAATGRRRSAATFLTVGAVGVWAKHLFAVLTIPQAAVNDWSVAGYVAKYYAACFGTQTVLVVFITLVFVSCLIFVRRKSHVG</sequence>
<feature type="transmembrane region" description="Helical" evidence="1">
    <location>
        <begin position="52"/>
        <end position="73"/>
    </location>
</feature>
<dbReference type="AlphaFoldDB" id="A0A7G7CNS1"/>
<dbReference type="Proteomes" id="UP000515743">
    <property type="component" value="Chromosome"/>
</dbReference>
<keyword evidence="1" id="KW-0812">Transmembrane</keyword>
<organism evidence="2 3">
    <name type="scientific">Corynebacterium incognita</name>
    <dbReference type="NCBI Taxonomy" id="2754725"/>
    <lineage>
        <taxon>Bacteria</taxon>
        <taxon>Bacillati</taxon>
        <taxon>Actinomycetota</taxon>
        <taxon>Actinomycetes</taxon>
        <taxon>Mycobacteriales</taxon>
        <taxon>Corynebacteriaceae</taxon>
        <taxon>Corynebacterium</taxon>
    </lineage>
</organism>
<proteinExistence type="predicted"/>
<dbReference type="RefSeq" id="WP_185175614.1">
    <property type="nucleotide sequence ID" value="NZ_CP059404.1"/>
</dbReference>
<reference evidence="2 3" key="1">
    <citation type="submission" date="2020-07" db="EMBL/GenBank/DDBJ databases">
        <title>Complete genome and description of Corynebacterium incognita strain Marseille-Q3630 sp. nov.</title>
        <authorList>
            <person name="Boxberger M."/>
        </authorList>
    </citation>
    <scope>NUCLEOTIDE SEQUENCE [LARGE SCALE GENOMIC DNA]</scope>
    <source>
        <strain evidence="2 3">Marseille-Q3630</strain>
    </source>
</reference>
<feature type="transmembrane region" description="Helical" evidence="1">
    <location>
        <begin position="80"/>
        <end position="99"/>
    </location>
</feature>
<keyword evidence="1" id="KW-0472">Membrane</keyword>
<evidence type="ECO:0000313" key="3">
    <source>
        <dbReference type="Proteomes" id="UP000515743"/>
    </source>
</evidence>
<gene>
    <name evidence="2" type="ORF">H0194_09295</name>
</gene>
<protein>
    <submittedName>
        <fullName evidence="2">Uncharacterized protein</fullName>
    </submittedName>
</protein>
<name>A0A7G7CNS1_9CORY</name>
<dbReference type="EMBL" id="CP059404">
    <property type="protein sequence ID" value="QNE89237.1"/>
    <property type="molecule type" value="Genomic_DNA"/>
</dbReference>
<evidence type="ECO:0000256" key="1">
    <source>
        <dbReference type="SAM" id="Phobius"/>
    </source>
</evidence>
<keyword evidence="3" id="KW-1185">Reference proteome</keyword>
<accession>A0A7G7CNS1</accession>
<evidence type="ECO:0000313" key="2">
    <source>
        <dbReference type="EMBL" id="QNE89237.1"/>
    </source>
</evidence>
<dbReference type="KEGG" id="cik:H0194_09295"/>
<feature type="transmembrane region" description="Helical" evidence="1">
    <location>
        <begin position="119"/>
        <end position="145"/>
    </location>
</feature>
<keyword evidence="1" id="KW-1133">Transmembrane helix</keyword>